<dbReference type="EMBL" id="JAGSMN010000389">
    <property type="protein sequence ID" value="MBR7674828.1"/>
    <property type="molecule type" value="Genomic_DNA"/>
</dbReference>
<keyword evidence="4" id="KW-1185">Reference proteome</keyword>
<dbReference type="GO" id="GO:0005737">
    <property type="term" value="C:cytoplasm"/>
    <property type="evidence" value="ECO:0007669"/>
    <property type="project" value="TreeGrafter"/>
</dbReference>
<dbReference type="InterPro" id="IPR003719">
    <property type="entry name" value="Phenazine_PhzF-like"/>
</dbReference>
<comment type="similarity">
    <text evidence="1">Belongs to the PhzF family.</text>
</comment>
<name>A0A8T4IT12_9ACTN</name>
<evidence type="ECO:0000256" key="2">
    <source>
        <dbReference type="ARBA" id="ARBA00023235"/>
    </source>
</evidence>
<dbReference type="AlphaFoldDB" id="A0A8T4IT12"/>
<evidence type="ECO:0000256" key="1">
    <source>
        <dbReference type="ARBA" id="ARBA00008270"/>
    </source>
</evidence>
<reference evidence="3" key="1">
    <citation type="submission" date="2021-04" db="EMBL/GenBank/DDBJ databases">
        <title>Sequencing of actinobacteria type strains.</title>
        <authorList>
            <person name="Nguyen G.-S."/>
            <person name="Wentzel A."/>
        </authorList>
    </citation>
    <scope>NUCLEOTIDE SEQUENCE</scope>
    <source>
        <strain evidence="3">DSM 42095</strain>
    </source>
</reference>
<dbReference type="PANTHER" id="PTHR13774">
    <property type="entry name" value="PHENAZINE BIOSYNTHESIS PROTEIN"/>
    <property type="match status" value="1"/>
</dbReference>
<dbReference type="Pfam" id="PF02567">
    <property type="entry name" value="PhzC-PhzF"/>
    <property type="match status" value="1"/>
</dbReference>
<dbReference type="NCBIfam" id="TIGR00654">
    <property type="entry name" value="PhzF_family"/>
    <property type="match status" value="1"/>
</dbReference>
<sequence>MRVWQVDAFSDERYQGNPAGVIQVPDGFPATAHMQDIAARLALPTTAFVIPLDGGEFRIRWFTPRKELNVCGHATIATAWQLHEESRIRDGEWTTFHTGDGPLYTRRENGRMAIDLPRVEVADWPAPPGLEDALGTGIVRCTRASDDVLIEVKSQEAVALLEPDFARLAQIDCRGHIVTARGDEPGTDFVSRTFFPALGVDEDQVCVSAHCKLGPYWQAELHKDEMSTSQLSARGGRLFVKVTEDRVQVSGTAKVQRVFDIG</sequence>
<proteinExistence type="inferred from homology"/>
<dbReference type="PANTHER" id="PTHR13774:SF17">
    <property type="entry name" value="PHENAZINE BIOSYNTHESIS-LIKE DOMAIN-CONTAINING PROTEIN"/>
    <property type="match status" value="1"/>
</dbReference>
<gene>
    <name evidence="3" type="ORF">KDA82_17725</name>
</gene>
<accession>A0A8T4IT12</accession>
<keyword evidence="2" id="KW-0413">Isomerase</keyword>
<dbReference type="Gene3D" id="3.10.310.10">
    <property type="entry name" value="Diaminopimelate Epimerase, Chain A, domain 1"/>
    <property type="match status" value="2"/>
</dbReference>
<protein>
    <submittedName>
        <fullName evidence="3">PhzF family phenazine biosynthesis protein</fullName>
    </submittedName>
</protein>
<evidence type="ECO:0000313" key="4">
    <source>
        <dbReference type="Proteomes" id="UP000675554"/>
    </source>
</evidence>
<dbReference type="SUPFAM" id="SSF54506">
    <property type="entry name" value="Diaminopimelate epimerase-like"/>
    <property type="match status" value="1"/>
</dbReference>
<dbReference type="Proteomes" id="UP000675554">
    <property type="component" value="Unassembled WGS sequence"/>
</dbReference>
<comment type="caution">
    <text evidence="3">The sequence shown here is derived from an EMBL/GenBank/DDBJ whole genome shotgun (WGS) entry which is preliminary data.</text>
</comment>
<organism evidence="3 4">
    <name type="scientific">Streptomyces daliensis</name>
    <dbReference type="NCBI Taxonomy" id="299421"/>
    <lineage>
        <taxon>Bacteria</taxon>
        <taxon>Bacillati</taxon>
        <taxon>Actinomycetota</taxon>
        <taxon>Actinomycetes</taxon>
        <taxon>Kitasatosporales</taxon>
        <taxon>Streptomycetaceae</taxon>
        <taxon>Streptomyces</taxon>
    </lineage>
</organism>
<dbReference type="GO" id="GO:0016853">
    <property type="term" value="F:isomerase activity"/>
    <property type="evidence" value="ECO:0007669"/>
    <property type="project" value="UniProtKB-KW"/>
</dbReference>
<evidence type="ECO:0000313" key="3">
    <source>
        <dbReference type="EMBL" id="MBR7674828.1"/>
    </source>
</evidence>
<dbReference type="PIRSF" id="PIRSF016184">
    <property type="entry name" value="PhzC_PhzF"/>
    <property type="match status" value="1"/>
</dbReference>